<dbReference type="Pfam" id="PF00239">
    <property type="entry name" value="Resolvase"/>
    <property type="match status" value="1"/>
</dbReference>
<dbReference type="InterPro" id="IPR011109">
    <property type="entry name" value="DNA_bind_recombinase_dom"/>
</dbReference>
<dbReference type="InterPro" id="IPR050639">
    <property type="entry name" value="SSR_resolvase"/>
</dbReference>
<dbReference type="PROSITE" id="PS51736">
    <property type="entry name" value="RECOMBINASES_3"/>
    <property type="match status" value="1"/>
</dbReference>
<feature type="compositionally biased region" description="Basic and acidic residues" evidence="1">
    <location>
        <begin position="229"/>
        <end position="245"/>
    </location>
</feature>
<dbReference type="GO" id="GO:0003677">
    <property type="term" value="F:DNA binding"/>
    <property type="evidence" value="ECO:0007669"/>
    <property type="project" value="InterPro"/>
</dbReference>
<dbReference type="PANTHER" id="PTHR30461">
    <property type="entry name" value="DNA-INVERTASE FROM LAMBDOID PROPHAGE"/>
    <property type="match status" value="1"/>
</dbReference>
<organism evidence="4 5">
    <name type="scientific">Corynebacterium freneyi DNF00450</name>
    <dbReference type="NCBI Taxonomy" id="1287475"/>
    <lineage>
        <taxon>Bacteria</taxon>
        <taxon>Bacillati</taxon>
        <taxon>Actinomycetota</taxon>
        <taxon>Actinomycetes</taxon>
        <taxon>Mycobacteriales</taxon>
        <taxon>Corynebacteriaceae</taxon>
        <taxon>Corynebacterium</taxon>
    </lineage>
</organism>
<feature type="domain" description="Recombinase" evidence="3">
    <location>
        <begin position="163"/>
        <end position="328"/>
    </location>
</feature>
<proteinExistence type="predicted"/>
<dbReference type="Gene3D" id="3.90.1750.20">
    <property type="entry name" value="Putative Large Serine Recombinase, Chain B, Domain 2"/>
    <property type="match status" value="1"/>
</dbReference>
<dbReference type="Pfam" id="PF07508">
    <property type="entry name" value="Recombinase"/>
    <property type="match status" value="1"/>
</dbReference>
<evidence type="ECO:0008006" key="6">
    <source>
        <dbReference type="Google" id="ProtNLM"/>
    </source>
</evidence>
<evidence type="ECO:0000313" key="4">
    <source>
        <dbReference type="EMBL" id="KGF18012.1"/>
    </source>
</evidence>
<dbReference type="SUPFAM" id="SSF53041">
    <property type="entry name" value="Resolvase-like"/>
    <property type="match status" value="1"/>
</dbReference>
<comment type="caution">
    <text evidence="4">The sequence shown here is derived from an EMBL/GenBank/DDBJ whole genome shotgun (WGS) entry which is preliminary data.</text>
</comment>
<feature type="region of interest" description="Disordered" evidence="1">
    <location>
        <begin position="209"/>
        <end position="245"/>
    </location>
</feature>
<evidence type="ECO:0000259" key="3">
    <source>
        <dbReference type="PROSITE" id="PS51737"/>
    </source>
</evidence>
<dbReference type="RefSeq" id="WP_035120618.1">
    <property type="nucleotide sequence ID" value="NZ_JRNE01000030.1"/>
</dbReference>
<dbReference type="InterPro" id="IPR006119">
    <property type="entry name" value="Resolv_N"/>
</dbReference>
<accession>A0A095ZH63</accession>
<dbReference type="GO" id="GO:0000150">
    <property type="term" value="F:DNA strand exchange activity"/>
    <property type="evidence" value="ECO:0007669"/>
    <property type="project" value="InterPro"/>
</dbReference>
<name>A0A095ZH63_9CORY</name>
<evidence type="ECO:0000256" key="1">
    <source>
        <dbReference type="SAM" id="MobiDB-lite"/>
    </source>
</evidence>
<dbReference type="CDD" id="cd00338">
    <property type="entry name" value="Ser_Recombinase"/>
    <property type="match status" value="1"/>
</dbReference>
<dbReference type="EMBL" id="JRNE01000030">
    <property type="protein sequence ID" value="KGF18012.1"/>
    <property type="molecule type" value="Genomic_DNA"/>
</dbReference>
<dbReference type="Gene3D" id="3.40.50.1390">
    <property type="entry name" value="Resolvase, N-terminal catalytic domain"/>
    <property type="match status" value="1"/>
</dbReference>
<feature type="domain" description="Resolvase/invertase-type recombinase catalytic" evidence="2">
    <location>
        <begin position="12"/>
        <end position="160"/>
    </location>
</feature>
<dbReference type="PROSITE" id="PS51737">
    <property type="entry name" value="RECOMBINASE_DNA_BIND"/>
    <property type="match status" value="1"/>
</dbReference>
<dbReference type="eggNOG" id="COG1961">
    <property type="taxonomic scope" value="Bacteria"/>
</dbReference>
<gene>
    <name evidence="4" type="ORF">HMPREF1650_02890</name>
</gene>
<protein>
    <recommendedName>
        <fullName evidence="6">Integrase</fullName>
    </recommendedName>
</protein>
<evidence type="ECO:0000313" key="5">
    <source>
        <dbReference type="Proteomes" id="UP000029548"/>
    </source>
</evidence>
<sequence length="517" mass="57954">MPPPIRDKEARRAAIYLRISLDHDGDGLAIDRQREDCEAIVTDRGWTLVETYVDQSISASDKNVARPAYDRMIRDVDAGLIDAIVCWDLDRLTRQPRQLEDWIDRAEAASLTIVTASGEADLGTDAGRLFARIKASVARAEVERKSARQSRAQQQRAEQGRPPKGVRPIGYELDGSIIEHEAVVVRAIYDAVQTGWSLRDIVRALNGDEPSRHGAGELPPVPKTPRHTHTLDLERNVRRRAEGKAEKPVTAPYPWVPTTLLSILRNPRYAGYSVYRKRTGKEQAKWADWRRHIVRDDDGAPIKAQWEPIVEPGQWEAVQTILDDPKRTTNRTSSTARKHLGSGLYLCAECGKPVRTHGARYRCPEAHVLRSQRQIDAVVLATVRARLALPDLADLIPAPDAPEIARIDQEISDRRARLHRAQQDYDSEIIEGVDLKRIRDRERPAIEALERKKIDLSAGTDLGPVAAAPDPVAAFDALGLVSRRAVIDALCEVRLHRGVRGSRVFNPDSIDIIWRVD</sequence>
<dbReference type="PANTHER" id="PTHR30461:SF23">
    <property type="entry name" value="DNA RECOMBINASE-RELATED"/>
    <property type="match status" value="1"/>
</dbReference>
<dbReference type="InterPro" id="IPR038109">
    <property type="entry name" value="DNA_bind_recomb_sf"/>
</dbReference>
<evidence type="ECO:0000259" key="2">
    <source>
        <dbReference type="PROSITE" id="PS51736"/>
    </source>
</evidence>
<dbReference type="InterPro" id="IPR036162">
    <property type="entry name" value="Resolvase-like_N_sf"/>
</dbReference>
<dbReference type="SMART" id="SM00857">
    <property type="entry name" value="Resolvase"/>
    <property type="match status" value="1"/>
</dbReference>
<dbReference type="Proteomes" id="UP000029548">
    <property type="component" value="Unassembled WGS sequence"/>
</dbReference>
<feature type="region of interest" description="Disordered" evidence="1">
    <location>
        <begin position="143"/>
        <end position="168"/>
    </location>
</feature>
<reference evidence="4 5" key="1">
    <citation type="submission" date="2014-07" db="EMBL/GenBank/DDBJ databases">
        <authorList>
            <person name="McCorrison J."/>
            <person name="Sanka R."/>
            <person name="Torralba M."/>
            <person name="Gillis M."/>
            <person name="Haft D.H."/>
            <person name="Methe B."/>
            <person name="Sutton G."/>
            <person name="Nelson K.E."/>
        </authorList>
    </citation>
    <scope>NUCLEOTIDE SEQUENCE [LARGE SCALE GENOMIC DNA]</scope>
    <source>
        <strain evidence="4 5">DNF00450</strain>
    </source>
</reference>
<dbReference type="AlphaFoldDB" id="A0A095ZH63"/>